<evidence type="ECO:0000256" key="1">
    <source>
        <dbReference type="SAM" id="MobiDB-lite"/>
    </source>
</evidence>
<keyword evidence="3" id="KW-1185">Reference proteome</keyword>
<dbReference type="GeneID" id="111252868"/>
<dbReference type="AlphaFoldDB" id="A0A7M7KHV9"/>
<proteinExistence type="predicted"/>
<feature type="compositionally biased region" description="Acidic residues" evidence="1">
    <location>
        <begin position="61"/>
        <end position="71"/>
    </location>
</feature>
<evidence type="ECO:0000313" key="2">
    <source>
        <dbReference type="EnsemblMetazoa" id="XP_022667158"/>
    </source>
</evidence>
<accession>A0A7M7KHV9</accession>
<dbReference type="Proteomes" id="UP000594260">
    <property type="component" value="Unplaced"/>
</dbReference>
<dbReference type="EnsemblMetazoa" id="XM_022811423">
    <property type="protein sequence ID" value="XP_022667158"/>
    <property type="gene ID" value="LOC111252868"/>
</dbReference>
<evidence type="ECO:0000313" key="3">
    <source>
        <dbReference type="Proteomes" id="UP000594260"/>
    </source>
</evidence>
<name>A0A7M7KHV9_VARDE</name>
<dbReference type="InParanoid" id="A0A7M7KHV9"/>
<dbReference type="KEGG" id="vde:111252868"/>
<protein>
    <submittedName>
        <fullName evidence="2">Uncharacterized protein</fullName>
    </submittedName>
</protein>
<reference evidence="2" key="1">
    <citation type="submission" date="2021-01" db="UniProtKB">
        <authorList>
            <consortium name="EnsemblMetazoa"/>
        </authorList>
    </citation>
    <scope>IDENTIFICATION</scope>
</reference>
<organism evidence="2 3">
    <name type="scientific">Varroa destructor</name>
    <name type="common">Honeybee mite</name>
    <dbReference type="NCBI Taxonomy" id="109461"/>
    <lineage>
        <taxon>Eukaryota</taxon>
        <taxon>Metazoa</taxon>
        <taxon>Ecdysozoa</taxon>
        <taxon>Arthropoda</taxon>
        <taxon>Chelicerata</taxon>
        <taxon>Arachnida</taxon>
        <taxon>Acari</taxon>
        <taxon>Parasitiformes</taxon>
        <taxon>Mesostigmata</taxon>
        <taxon>Gamasina</taxon>
        <taxon>Dermanyssoidea</taxon>
        <taxon>Varroidae</taxon>
        <taxon>Varroa</taxon>
    </lineage>
</organism>
<feature type="region of interest" description="Disordered" evidence="1">
    <location>
        <begin position="37"/>
        <end position="91"/>
    </location>
</feature>
<dbReference type="OrthoDB" id="10597213at2759"/>
<dbReference type="RefSeq" id="XP_022667158.1">
    <property type="nucleotide sequence ID" value="XM_022811423.1"/>
</dbReference>
<feature type="region of interest" description="Disordered" evidence="1">
    <location>
        <begin position="297"/>
        <end position="333"/>
    </location>
</feature>
<feature type="compositionally biased region" description="Basic and acidic residues" evidence="1">
    <location>
        <begin position="79"/>
        <end position="89"/>
    </location>
</feature>
<sequence length="405" mass="45044">MAQSDKECVVVDDEIEINLTEDQLKYIRERKRLGRHSCDPNVTIADPDCNNTVLKKRPSDVDDSTASEIFDDSSLSSGETKDGDEREPPKNISIVLTSPTLIEHSLGATKEESHCSKSIAAEQKNEEEVINKRLNKRVHILDITASEDDALSVETGPADPNTAFFDVSDSMQLIDSPRKSTSSIINGASPTHTRCFEATEKHISDDGNLLLLDSGDREENSDLIPVMKDLVDERLKLPSHLDQLSSNMGRAVLSAQRKQLFQKSFQNCNYLDVGKLRSPNTKKVQSVLRNYINTKSPGTQRVMKKPPTPTGSEITEQQHQHQSDNYSVTPPHSGIGRSPCAVVYQSARLFGRPLATPRLLASPAPLITIHHRSSPSAARRNLNEPQLRINESIYETFEAKMTPRK</sequence>